<evidence type="ECO:0000313" key="6">
    <source>
        <dbReference type="Proteomes" id="UP001230908"/>
    </source>
</evidence>
<dbReference type="InterPro" id="IPR016163">
    <property type="entry name" value="Ald_DH_C"/>
</dbReference>
<proteinExistence type="inferred from homology"/>
<dbReference type="PANTHER" id="PTHR11699">
    <property type="entry name" value="ALDEHYDE DEHYDROGENASE-RELATED"/>
    <property type="match status" value="1"/>
</dbReference>
<keyword evidence="1 3" id="KW-0560">Oxidoreductase</keyword>
<dbReference type="InterPro" id="IPR016162">
    <property type="entry name" value="Ald_DH_N"/>
</dbReference>
<sequence>MGADLLAVPAVIGGAEVTGDDAFLDLDPSTGKPFARAARLGPAEVDRAVAAAREATAAARRMSAETRAGLLMRLAELIRRDHDRLTDLETRDVGKPRRQAAADVVVVARYFEFYAGVLRALHGDTLPPMEGLFAYTQREPFGVTAHITPWNYPLQMVGRTLAPALAAGNCCVVKPAEDTPVTAVEIARLALEAGMPPGMVNVVPGLGPEAGAALAAHPGVDHISFTGSRPVGAEVAAAAARNVVPVVLELGGKSPNIVFADADLDRAVPLIANAILQNCGQTCSAGSRALVHVDVHAEFVARLRERFEAVRIGPGAADPDLGPLINAKQRDRVAALVRTGSGEADLVTGGAVPDEPALDGGFFFRPTLFDRVPPDAVIAQEEIFGPVLAVTPFRTDEEAVALANGTEYGLVAALWTRDVGRVHRLAGEIQAGQVFVNTYGAGGGIELPFGGRKRSGHGREKGFEGLLGYTQTKTVVIGL</sequence>
<dbReference type="Pfam" id="PF00171">
    <property type="entry name" value="Aldedh"/>
    <property type="match status" value="1"/>
</dbReference>
<dbReference type="Gene3D" id="3.40.605.10">
    <property type="entry name" value="Aldehyde Dehydrogenase, Chain A, domain 1"/>
    <property type="match status" value="1"/>
</dbReference>
<feature type="domain" description="Aldehyde dehydrogenase" evidence="4">
    <location>
        <begin position="23"/>
        <end position="475"/>
    </location>
</feature>
<dbReference type="PROSITE" id="PS00687">
    <property type="entry name" value="ALDEHYDE_DEHYDR_GLU"/>
    <property type="match status" value="1"/>
</dbReference>
<dbReference type="Gene3D" id="3.40.309.10">
    <property type="entry name" value="Aldehyde Dehydrogenase, Chain A, domain 2"/>
    <property type="match status" value="1"/>
</dbReference>
<dbReference type="PROSITE" id="PS00070">
    <property type="entry name" value="ALDEHYDE_DEHYDR_CYS"/>
    <property type="match status" value="1"/>
</dbReference>
<evidence type="ECO:0000256" key="2">
    <source>
        <dbReference type="PROSITE-ProRule" id="PRU10007"/>
    </source>
</evidence>
<dbReference type="InterPro" id="IPR015590">
    <property type="entry name" value="Aldehyde_DH_dom"/>
</dbReference>
<dbReference type="InterPro" id="IPR016161">
    <property type="entry name" value="Ald_DH/histidinol_DH"/>
</dbReference>
<organism evidence="5 6">
    <name type="scientific">Phytohabitans maris</name>
    <dbReference type="NCBI Taxonomy" id="3071409"/>
    <lineage>
        <taxon>Bacteria</taxon>
        <taxon>Bacillati</taxon>
        <taxon>Actinomycetota</taxon>
        <taxon>Actinomycetes</taxon>
        <taxon>Micromonosporales</taxon>
        <taxon>Micromonosporaceae</taxon>
    </lineage>
</organism>
<evidence type="ECO:0000256" key="3">
    <source>
        <dbReference type="RuleBase" id="RU003345"/>
    </source>
</evidence>
<dbReference type="InterPro" id="IPR016160">
    <property type="entry name" value="Ald_DH_CS_CYS"/>
</dbReference>
<keyword evidence="6" id="KW-1185">Reference proteome</keyword>
<feature type="active site" evidence="2">
    <location>
        <position position="249"/>
    </location>
</feature>
<protein>
    <submittedName>
        <fullName evidence="5">Aldehyde dehydrogenase family protein</fullName>
    </submittedName>
</protein>
<dbReference type="Proteomes" id="UP001230908">
    <property type="component" value="Unassembled WGS sequence"/>
</dbReference>
<evidence type="ECO:0000313" key="5">
    <source>
        <dbReference type="EMBL" id="MDQ7911276.1"/>
    </source>
</evidence>
<comment type="caution">
    <text evidence="5">The sequence shown here is derived from an EMBL/GenBank/DDBJ whole genome shotgun (WGS) entry which is preliminary data.</text>
</comment>
<dbReference type="RefSeq" id="WP_308718493.1">
    <property type="nucleotide sequence ID" value="NZ_JAVHUY010000076.1"/>
</dbReference>
<gene>
    <name evidence="5" type="ORF">RB614_42980</name>
</gene>
<dbReference type="EMBL" id="JAVHUY010000076">
    <property type="protein sequence ID" value="MDQ7911276.1"/>
    <property type="molecule type" value="Genomic_DNA"/>
</dbReference>
<accession>A0ABU0ZW72</accession>
<evidence type="ECO:0000259" key="4">
    <source>
        <dbReference type="Pfam" id="PF00171"/>
    </source>
</evidence>
<comment type="similarity">
    <text evidence="3">Belongs to the aldehyde dehydrogenase family.</text>
</comment>
<reference evidence="5 6" key="1">
    <citation type="submission" date="2023-08" db="EMBL/GenBank/DDBJ databases">
        <title>Phytohabitans sansha sp. nov., isolated from marine sediment.</title>
        <authorList>
            <person name="Zhao Y."/>
            <person name="Yi K."/>
        </authorList>
    </citation>
    <scope>NUCLEOTIDE SEQUENCE [LARGE SCALE GENOMIC DNA]</scope>
    <source>
        <strain evidence="5 6">ZYX-F-186</strain>
    </source>
</reference>
<evidence type="ECO:0000256" key="1">
    <source>
        <dbReference type="ARBA" id="ARBA00023002"/>
    </source>
</evidence>
<dbReference type="SUPFAM" id="SSF53720">
    <property type="entry name" value="ALDH-like"/>
    <property type="match status" value="1"/>
</dbReference>
<name>A0ABU0ZW72_9ACTN</name>
<dbReference type="InterPro" id="IPR029510">
    <property type="entry name" value="Ald_DH_CS_GLU"/>
</dbReference>